<protein>
    <recommendedName>
        <fullName evidence="4">Glycolipid-binding domain-containing protein</fullName>
    </recommendedName>
</protein>
<accession>A0A5P9QDJ8</accession>
<dbReference type="SUPFAM" id="SSF159275">
    <property type="entry name" value="PA1994-like"/>
    <property type="match status" value="1"/>
</dbReference>
<dbReference type="Proteomes" id="UP000326702">
    <property type="component" value="Chromosome"/>
</dbReference>
<gene>
    <name evidence="2" type="ORF">KDY119_02888</name>
</gene>
<organism evidence="2 3">
    <name type="scientific">Luteimicrobium xylanilyticum</name>
    <dbReference type="NCBI Taxonomy" id="1133546"/>
    <lineage>
        <taxon>Bacteria</taxon>
        <taxon>Bacillati</taxon>
        <taxon>Actinomycetota</taxon>
        <taxon>Actinomycetes</taxon>
        <taxon>Micrococcales</taxon>
        <taxon>Luteimicrobium</taxon>
    </lineage>
</organism>
<name>A0A5P9QDJ8_9MICO</name>
<feature type="region of interest" description="Disordered" evidence="1">
    <location>
        <begin position="81"/>
        <end position="119"/>
    </location>
</feature>
<dbReference type="AlphaFoldDB" id="A0A5P9QDJ8"/>
<proteinExistence type="predicted"/>
<dbReference type="EMBL" id="CP045529">
    <property type="protein sequence ID" value="QFU99359.1"/>
    <property type="molecule type" value="Genomic_DNA"/>
</dbReference>
<dbReference type="InterPro" id="IPR009467">
    <property type="entry name" value="Glycolipid-bd_prot_put"/>
</dbReference>
<dbReference type="Pfam" id="PF06475">
    <property type="entry name" value="Glycolipid_bind"/>
    <property type="match status" value="1"/>
</dbReference>
<sequence>MPRDRTTWPGWVLPGARVAYVDDAQPGVVEERTIARVTRSQIVTDDGAHWRRQALQQSGAWTGALRVLSGIRGKSLAPFDHPEVARRRTPPPAAGVRPAPEADRAAGLEAPVGSGHGETRTRRVVWAGTNDPDRLDTAVLRLDPDRLTATGTSRTDAYAMSWTLVTGPGWVTRRLEVAVRGLAPRDAPWSRDLVLERADDGHWRCDARSAGTLDAPPPGIVDPAQLDDALDCDLGLCPATNTLPVLRLGLLDTDVDPTDLVMAWVEVPSLRVAPDRQTYAGAVVGGRRVARYTSARFAVDLALDADGVVVDYPGLAHAVDPRS</sequence>
<dbReference type="KEGG" id="lxl:KDY119_02888"/>
<evidence type="ECO:0008006" key="4">
    <source>
        <dbReference type="Google" id="ProtNLM"/>
    </source>
</evidence>
<reference evidence="2 3" key="1">
    <citation type="submission" date="2019-10" db="EMBL/GenBank/DDBJ databases">
        <title>Genome sequence of Luteimicrobium xylanilyticum HY-24.</title>
        <authorList>
            <person name="Kim D.Y."/>
            <person name="Park H.-Y."/>
        </authorList>
    </citation>
    <scope>NUCLEOTIDE SEQUENCE [LARGE SCALE GENOMIC DNA]</scope>
    <source>
        <strain evidence="2 3">HY-24</strain>
    </source>
</reference>
<keyword evidence="3" id="KW-1185">Reference proteome</keyword>
<evidence type="ECO:0000313" key="2">
    <source>
        <dbReference type="EMBL" id="QFU99359.1"/>
    </source>
</evidence>
<evidence type="ECO:0000256" key="1">
    <source>
        <dbReference type="SAM" id="MobiDB-lite"/>
    </source>
</evidence>
<dbReference type="RefSeq" id="WP_227994361.1">
    <property type="nucleotide sequence ID" value="NZ_BAABIH010000008.1"/>
</dbReference>
<evidence type="ECO:0000313" key="3">
    <source>
        <dbReference type="Proteomes" id="UP000326702"/>
    </source>
</evidence>